<organism evidence="1 2">
    <name type="scientific">Coprobacillus cateniformis</name>
    <dbReference type="NCBI Taxonomy" id="100884"/>
    <lineage>
        <taxon>Bacteria</taxon>
        <taxon>Bacillati</taxon>
        <taxon>Bacillota</taxon>
        <taxon>Erysipelotrichia</taxon>
        <taxon>Erysipelotrichales</taxon>
        <taxon>Coprobacillaceae</taxon>
        <taxon>Coprobacillus</taxon>
    </lineage>
</organism>
<evidence type="ECO:0000313" key="2">
    <source>
        <dbReference type="Proteomes" id="UP000003157"/>
    </source>
</evidence>
<gene>
    <name evidence="1" type="ORF">HMPREF9488_03228</name>
</gene>
<accession>E7GET6</accession>
<comment type="caution">
    <text evidence="1">The sequence shown here is derived from an EMBL/GenBank/DDBJ whole genome shotgun (WGS) entry which is preliminary data.</text>
</comment>
<name>E7GET6_9FIRM</name>
<sequence length="145" mass="17714">MSDYKYVKAIRYRNPLLLGELLPNYIYGENNYQDLIDYIMESHPEYSENPIYKQFMLGFDRDNDYIDFVLEESYGKKCEEWCSTEKLADEEFDEYQKLFSEFLDIPQESIKTLCKVDYCYYTGYEPTFITYKEYDYSIKKQSRER</sequence>
<dbReference type="GeneID" id="78231506"/>
<dbReference type="STRING" id="100884.GCA_000269565_03763"/>
<dbReference type="RefSeq" id="WP_008790310.1">
    <property type="nucleotide sequence ID" value="NZ_AKCB01000004.1"/>
</dbReference>
<dbReference type="HOGENOM" id="CLU_1783582_0_0_9"/>
<dbReference type="AlphaFoldDB" id="E7GET6"/>
<keyword evidence="2" id="KW-1185">Reference proteome</keyword>
<reference evidence="1 2" key="1">
    <citation type="submission" date="2010-12" db="EMBL/GenBank/DDBJ databases">
        <title>The Genome Sequence of Coprobacillus sp. strain 29_1.</title>
        <authorList>
            <consortium name="The Broad Institute Genome Sequencing Platform"/>
            <person name="Earl A."/>
            <person name="Ward D."/>
            <person name="Feldgarden M."/>
            <person name="Gevers D."/>
            <person name="Daigneault M."/>
            <person name="Sibley C.D."/>
            <person name="White A."/>
            <person name="Strauss J."/>
            <person name="Allen-Vercoe E."/>
            <person name="Young S.K."/>
            <person name="Zeng Q."/>
            <person name="Gargeya S."/>
            <person name="Fitzgerald M."/>
            <person name="Haas B."/>
            <person name="Abouelleil A."/>
            <person name="Alvarado L."/>
            <person name="Arachchi H.M."/>
            <person name="Berlin A."/>
            <person name="Brown A."/>
            <person name="Chapman S.B."/>
            <person name="Chen Z."/>
            <person name="Dunbar C."/>
            <person name="Freedman E."/>
            <person name="Gearin G."/>
            <person name="Gellesch M."/>
            <person name="Goldberg J."/>
            <person name="Griggs A."/>
            <person name="Gujja S."/>
            <person name="Heilman E."/>
            <person name="Heiman D."/>
            <person name="Howarth C."/>
            <person name="Larson L."/>
            <person name="Lui A."/>
            <person name="MacDonald P.J.P."/>
            <person name="Mehta T."/>
            <person name="Montmayeur A."/>
            <person name="Murphy C."/>
            <person name="Neiman D."/>
            <person name="Pearson M."/>
            <person name="Priest M."/>
            <person name="Roberts A."/>
            <person name="Saif S."/>
            <person name="Shea T."/>
            <person name="Shenoy N."/>
            <person name="Sisk P."/>
            <person name="Stolte C."/>
            <person name="Sykes S."/>
            <person name="White J."/>
            <person name="Yandava C."/>
            <person name="Nusbaum C."/>
            <person name="Birren B."/>
        </authorList>
    </citation>
    <scope>NUCLEOTIDE SEQUENCE [LARGE SCALE GENOMIC DNA]</scope>
    <source>
        <strain evidence="1 2">29_1</strain>
    </source>
</reference>
<protein>
    <submittedName>
        <fullName evidence="1">Uncharacterized protein</fullName>
    </submittedName>
</protein>
<proteinExistence type="predicted"/>
<evidence type="ECO:0000313" key="1">
    <source>
        <dbReference type="EMBL" id="EFW03537.1"/>
    </source>
</evidence>
<dbReference type="Proteomes" id="UP000003157">
    <property type="component" value="Unassembled WGS sequence"/>
</dbReference>
<dbReference type="EMBL" id="ADKX01000046">
    <property type="protein sequence ID" value="EFW03537.1"/>
    <property type="molecule type" value="Genomic_DNA"/>
</dbReference>